<dbReference type="InterPro" id="IPR041376">
    <property type="entry name" value="Hfx_Cass5"/>
</dbReference>
<name>A0A7C9HPH2_9GAMM</name>
<evidence type="ECO:0000313" key="2">
    <source>
        <dbReference type="EMBL" id="MUV15796.1"/>
    </source>
</evidence>
<feature type="domain" description="Integron Cassette Protein Hfx-Cass5" evidence="1">
    <location>
        <begin position="8"/>
        <end position="77"/>
    </location>
</feature>
<dbReference type="Pfam" id="PF18287">
    <property type="entry name" value="Hfx_Cass5"/>
    <property type="match status" value="1"/>
</dbReference>
<protein>
    <recommendedName>
        <fullName evidence="1">Integron Cassette Protein Hfx-Cass5 domain-containing protein</fullName>
    </recommendedName>
</protein>
<dbReference type="Proteomes" id="UP000479692">
    <property type="component" value="Unassembled WGS sequence"/>
</dbReference>
<dbReference type="AlphaFoldDB" id="A0A7C9HPH2"/>
<evidence type="ECO:0000313" key="3">
    <source>
        <dbReference type="Proteomes" id="UP000479692"/>
    </source>
</evidence>
<dbReference type="Gene3D" id="1.20.5.1210">
    <property type="entry name" value="Integron cassette protein helical domain"/>
    <property type="match status" value="1"/>
</dbReference>
<accession>A0A7C9HPH2</accession>
<dbReference type="Gene3D" id="2.20.20.40">
    <property type="entry name" value="Integron cassette protein"/>
    <property type="match status" value="1"/>
</dbReference>
<sequence length="107" mass="12029">MQVWIRSVAIDDQGLLQVEPALWPDQDLRYIWRTATGVRWNEESGTLQPVAGSSSAHTAWMRRIVEAVRGEYGIELVTREQTVWRNVPANVIDELKAAATPDVGSLK</sequence>
<dbReference type="EMBL" id="WOXT01000008">
    <property type="protein sequence ID" value="MUV15796.1"/>
    <property type="molecule type" value="Genomic_DNA"/>
</dbReference>
<reference evidence="2 3" key="1">
    <citation type="submission" date="2019-12" db="EMBL/GenBank/DDBJ databases">
        <authorList>
            <person name="Xu J."/>
        </authorList>
    </citation>
    <scope>NUCLEOTIDE SEQUENCE [LARGE SCALE GENOMIC DNA]</scope>
    <source>
        <strain evidence="2 3">HX-5-24</strain>
    </source>
</reference>
<organism evidence="2 3">
    <name type="scientific">Noviluteimonas gilva</name>
    <dbReference type="NCBI Taxonomy" id="2682097"/>
    <lineage>
        <taxon>Bacteria</taxon>
        <taxon>Pseudomonadati</taxon>
        <taxon>Pseudomonadota</taxon>
        <taxon>Gammaproteobacteria</taxon>
        <taxon>Lysobacterales</taxon>
        <taxon>Lysobacteraceae</taxon>
        <taxon>Noviluteimonas</taxon>
    </lineage>
</organism>
<proteinExistence type="predicted"/>
<evidence type="ECO:0000259" key="1">
    <source>
        <dbReference type="Pfam" id="PF18287"/>
    </source>
</evidence>
<comment type="caution">
    <text evidence="2">The sequence shown here is derived from an EMBL/GenBank/DDBJ whole genome shotgun (WGS) entry which is preliminary data.</text>
</comment>
<keyword evidence="3" id="KW-1185">Reference proteome</keyword>
<gene>
    <name evidence="2" type="ORF">GN331_16455</name>
</gene>